<dbReference type="PhylomeDB" id="R7Q703"/>
<reference evidence="2" key="1">
    <citation type="journal article" date="2013" name="Proc. Natl. Acad. Sci. U.S.A.">
        <title>Genome structure and metabolic features in the red seaweed Chondrus crispus shed light on evolution of the Archaeplastida.</title>
        <authorList>
            <person name="Collen J."/>
            <person name="Porcel B."/>
            <person name="Carre W."/>
            <person name="Ball S.G."/>
            <person name="Chaparro C."/>
            <person name="Tonon T."/>
            <person name="Barbeyron T."/>
            <person name="Michel G."/>
            <person name="Noel B."/>
            <person name="Valentin K."/>
            <person name="Elias M."/>
            <person name="Artiguenave F."/>
            <person name="Arun A."/>
            <person name="Aury J.M."/>
            <person name="Barbosa-Neto J.F."/>
            <person name="Bothwell J.H."/>
            <person name="Bouget F.Y."/>
            <person name="Brillet L."/>
            <person name="Cabello-Hurtado F."/>
            <person name="Capella-Gutierrez S."/>
            <person name="Charrier B."/>
            <person name="Cladiere L."/>
            <person name="Cock J.M."/>
            <person name="Coelho S.M."/>
            <person name="Colleoni C."/>
            <person name="Czjzek M."/>
            <person name="Da Silva C."/>
            <person name="Delage L."/>
            <person name="Denoeud F."/>
            <person name="Deschamps P."/>
            <person name="Dittami S.M."/>
            <person name="Gabaldon T."/>
            <person name="Gachon C.M."/>
            <person name="Groisillier A."/>
            <person name="Herve C."/>
            <person name="Jabbari K."/>
            <person name="Katinka M."/>
            <person name="Kloareg B."/>
            <person name="Kowalczyk N."/>
            <person name="Labadie K."/>
            <person name="Leblanc C."/>
            <person name="Lopez P.J."/>
            <person name="McLachlan D.H."/>
            <person name="Meslet-Cladiere L."/>
            <person name="Moustafa A."/>
            <person name="Nehr Z."/>
            <person name="Nyvall Collen P."/>
            <person name="Panaud O."/>
            <person name="Partensky F."/>
            <person name="Poulain J."/>
            <person name="Rensing S.A."/>
            <person name="Rousvoal S."/>
            <person name="Samson G."/>
            <person name="Symeonidi A."/>
            <person name="Weissenbach J."/>
            <person name="Zambounis A."/>
            <person name="Wincker P."/>
            <person name="Boyen C."/>
        </authorList>
    </citation>
    <scope>NUCLEOTIDE SEQUENCE [LARGE SCALE GENOMIC DNA]</scope>
    <source>
        <strain evidence="2">cv. Stackhouse</strain>
    </source>
</reference>
<dbReference type="AlphaFoldDB" id="R7Q703"/>
<dbReference type="OrthoDB" id="2152248at2759"/>
<evidence type="ECO:0008006" key="3">
    <source>
        <dbReference type="Google" id="ProtNLM"/>
    </source>
</evidence>
<proteinExistence type="predicted"/>
<dbReference type="PANTHER" id="PTHR47381:SF3">
    <property type="entry name" value="ALPHA_BETA-HYDROLASES SUPERFAMILY PROTEIN"/>
    <property type="match status" value="1"/>
</dbReference>
<dbReference type="PANTHER" id="PTHR47381">
    <property type="entry name" value="ALPHA/BETA-HYDROLASES SUPERFAMILY PROTEIN"/>
    <property type="match status" value="1"/>
</dbReference>
<dbReference type="RefSeq" id="XP_005713401.1">
    <property type="nucleotide sequence ID" value="XM_005713344.1"/>
</dbReference>
<dbReference type="Gene3D" id="3.40.50.1820">
    <property type="entry name" value="alpha/beta hydrolase"/>
    <property type="match status" value="1"/>
</dbReference>
<dbReference type="KEGG" id="ccp:CHC_T00002319001"/>
<dbReference type="Gramene" id="CDF33598">
    <property type="protein sequence ID" value="CDF33598"/>
    <property type="gene ID" value="CHC_T00002319001"/>
</dbReference>
<evidence type="ECO:0000313" key="2">
    <source>
        <dbReference type="Proteomes" id="UP000012073"/>
    </source>
</evidence>
<dbReference type="STRING" id="2769.R7Q703"/>
<dbReference type="EMBL" id="HG001650">
    <property type="protein sequence ID" value="CDF33598.1"/>
    <property type="molecule type" value="Genomic_DNA"/>
</dbReference>
<sequence length="176" mass="19496">MHAWFAAAADTRWRAVAPLIGMQSFGYALEKGCFHARVESIRDVFEAARDDMGRSEVCGEVVRAVWDKICPGLVEKFDCAQSLRLLKHRPVFIGNGELDARCPTEPVWEAVEKVRGEEGGENMVLRVYEGVGHEVTEEMWGDCVAFFEKWFGKEGVAGVDGAVEEVRCPVAGVDVC</sequence>
<accession>R7Q703</accession>
<dbReference type="Proteomes" id="UP000012073">
    <property type="component" value="Unassembled WGS sequence"/>
</dbReference>
<organism evidence="1 2">
    <name type="scientific">Chondrus crispus</name>
    <name type="common">Carrageen Irish moss</name>
    <name type="synonym">Polymorpha crispa</name>
    <dbReference type="NCBI Taxonomy" id="2769"/>
    <lineage>
        <taxon>Eukaryota</taxon>
        <taxon>Rhodophyta</taxon>
        <taxon>Florideophyceae</taxon>
        <taxon>Rhodymeniophycidae</taxon>
        <taxon>Gigartinales</taxon>
        <taxon>Gigartinaceae</taxon>
        <taxon>Chondrus</taxon>
    </lineage>
</organism>
<evidence type="ECO:0000313" key="1">
    <source>
        <dbReference type="EMBL" id="CDF33598.1"/>
    </source>
</evidence>
<keyword evidence="2" id="KW-1185">Reference proteome</keyword>
<gene>
    <name evidence="1" type="ORF">CHC_T00002319001</name>
</gene>
<dbReference type="GeneID" id="17321113"/>
<dbReference type="InterPro" id="IPR029058">
    <property type="entry name" value="AB_hydrolase_fold"/>
</dbReference>
<name>R7Q703_CHOCR</name>
<protein>
    <recommendedName>
        <fullName evidence="3">Peptidase S9 prolyl oligopeptidase catalytic domain-containing protein</fullName>
    </recommendedName>
</protein>
<dbReference type="SUPFAM" id="SSF53474">
    <property type="entry name" value="alpha/beta-Hydrolases"/>
    <property type="match status" value="1"/>
</dbReference>